<dbReference type="EMBL" id="JACGWM010000011">
    <property type="protein sequence ID" value="KAL0342762.1"/>
    <property type="molecule type" value="Genomic_DNA"/>
</dbReference>
<evidence type="ECO:0000256" key="3">
    <source>
        <dbReference type="ARBA" id="ARBA00006958"/>
    </source>
</evidence>
<dbReference type="PANTHER" id="PTHR22930">
    <property type="match status" value="1"/>
</dbReference>
<evidence type="ECO:0000256" key="2">
    <source>
        <dbReference type="ARBA" id="ARBA00004123"/>
    </source>
</evidence>
<comment type="caution">
    <text evidence="9">The sequence shown here is derived from an EMBL/GenBank/DDBJ whole genome shotgun (WGS) entry which is preliminary data.</text>
</comment>
<dbReference type="InterPro" id="IPR045249">
    <property type="entry name" value="HARBI1-like"/>
</dbReference>
<protein>
    <recommendedName>
        <fullName evidence="8">DDE Tnp4 domain-containing protein</fullName>
    </recommendedName>
</protein>
<feature type="domain" description="DDE Tnp4" evidence="8">
    <location>
        <begin position="41"/>
        <end position="132"/>
    </location>
</feature>
<keyword evidence="5" id="KW-0479">Metal-binding</keyword>
<comment type="cofactor">
    <cofactor evidence="1">
        <name>a divalent metal cation</name>
        <dbReference type="ChEBI" id="CHEBI:60240"/>
    </cofactor>
</comment>
<dbReference type="GO" id="GO:0005634">
    <property type="term" value="C:nucleus"/>
    <property type="evidence" value="ECO:0007669"/>
    <property type="project" value="UniProtKB-SubCell"/>
</dbReference>
<dbReference type="GO" id="GO:0046872">
    <property type="term" value="F:metal ion binding"/>
    <property type="evidence" value="ECO:0007669"/>
    <property type="project" value="UniProtKB-KW"/>
</dbReference>
<keyword evidence="4" id="KW-0540">Nuclease</keyword>
<dbReference type="AlphaFoldDB" id="A0AAW2NIF0"/>
<dbReference type="GO" id="GO:0004518">
    <property type="term" value="F:nuclease activity"/>
    <property type="evidence" value="ECO:0007669"/>
    <property type="project" value="UniProtKB-KW"/>
</dbReference>
<gene>
    <name evidence="9" type="ORF">Scaly_1938800</name>
</gene>
<dbReference type="GO" id="GO:0016787">
    <property type="term" value="F:hydrolase activity"/>
    <property type="evidence" value="ECO:0007669"/>
    <property type="project" value="UniProtKB-KW"/>
</dbReference>
<name>A0AAW2NIF0_9LAMI</name>
<dbReference type="InterPro" id="IPR027806">
    <property type="entry name" value="HARBI1_dom"/>
</dbReference>
<dbReference type="PANTHER" id="PTHR22930:SF281">
    <property type="entry name" value="NUCLEASE"/>
    <property type="match status" value="1"/>
</dbReference>
<evidence type="ECO:0000256" key="4">
    <source>
        <dbReference type="ARBA" id="ARBA00022722"/>
    </source>
</evidence>
<evidence type="ECO:0000256" key="7">
    <source>
        <dbReference type="ARBA" id="ARBA00023242"/>
    </source>
</evidence>
<sequence>MNIGKGCLGALDGTYIGVRVLEADKGRYRTRTGHIAVNVLGKYYLYDDGYTNGDGFLIPYRDVRYHLREWDRGAMGPQTKEELFNLKHSSTRNIIECTFRLLKVRWGILKSQSFYPIEIQNRIIMACCLLHNFVRTEMPGDPLELEIPETAEPGFDSTTKFISTFEPNPTCSNWRDVLAMSMYNEWLNRNV</sequence>
<comment type="similarity">
    <text evidence="3">Belongs to the HARBI1 family.</text>
</comment>
<evidence type="ECO:0000313" key="9">
    <source>
        <dbReference type="EMBL" id="KAL0342762.1"/>
    </source>
</evidence>
<keyword evidence="7" id="KW-0539">Nucleus</keyword>
<comment type="subcellular location">
    <subcellularLocation>
        <location evidence="2">Nucleus</location>
    </subcellularLocation>
</comment>
<evidence type="ECO:0000256" key="5">
    <source>
        <dbReference type="ARBA" id="ARBA00022723"/>
    </source>
</evidence>
<dbReference type="Pfam" id="PF13359">
    <property type="entry name" value="DDE_Tnp_4"/>
    <property type="match status" value="1"/>
</dbReference>
<keyword evidence="6" id="KW-0378">Hydrolase</keyword>
<reference evidence="9" key="1">
    <citation type="submission" date="2020-06" db="EMBL/GenBank/DDBJ databases">
        <authorList>
            <person name="Li T."/>
            <person name="Hu X."/>
            <person name="Zhang T."/>
            <person name="Song X."/>
            <person name="Zhang H."/>
            <person name="Dai N."/>
            <person name="Sheng W."/>
            <person name="Hou X."/>
            <person name="Wei L."/>
        </authorList>
    </citation>
    <scope>NUCLEOTIDE SEQUENCE</scope>
    <source>
        <strain evidence="9">KEN8</strain>
        <tissue evidence="9">Leaf</tissue>
    </source>
</reference>
<accession>A0AAW2NIF0</accession>
<organism evidence="9">
    <name type="scientific">Sesamum calycinum</name>
    <dbReference type="NCBI Taxonomy" id="2727403"/>
    <lineage>
        <taxon>Eukaryota</taxon>
        <taxon>Viridiplantae</taxon>
        <taxon>Streptophyta</taxon>
        <taxon>Embryophyta</taxon>
        <taxon>Tracheophyta</taxon>
        <taxon>Spermatophyta</taxon>
        <taxon>Magnoliopsida</taxon>
        <taxon>eudicotyledons</taxon>
        <taxon>Gunneridae</taxon>
        <taxon>Pentapetalae</taxon>
        <taxon>asterids</taxon>
        <taxon>lamiids</taxon>
        <taxon>Lamiales</taxon>
        <taxon>Pedaliaceae</taxon>
        <taxon>Sesamum</taxon>
    </lineage>
</organism>
<evidence type="ECO:0000256" key="1">
    <source>
        <dbReference type="ARBA" id="ARBA00001968"/>
    </source>
</evidence>
<evidence type="ECO:0000256" key="6">
    <source>
        <dbReference type="ARBA" id="ARBA00022801"/>
    </source>
</evidence>
<reference evidence="9" key="2">
    <citation type="journal article" date="2024" name="Plant">
        <title>Genomic evolution and insights into agronomic trait innovations of Sesamum species.</title>
        <authorList>
            <person name="Miao H."/>
            <person name="Wang L."/>
            <person name="Qu L."/>
            <person name="Liu H."/>
            <person name="Sun Y."/>
            <person name="Le M."/>
            <person name="Wang Q."/>
            <person name="Wei S."/>
            <person name="Zheng Y."/>
            <person name="Lin W."/>
            <person name="Duan Y."/>
            <person name="Cao H."/>
            <person name="Xiong S."/>
            <person name="Wang X."/>
            <person name="Wei L."/>
            <person name="Li C."/>
            <person name="Ma Q."/>
            <person name="Ju M."/>
            <person name="Zhao R."/>
            <person name="Li G."/>
            <person name="Mu C."/>
            <person name="Tian Q."/>
            <person name="Mei H."/>
            <person name="Zhang T."/>
            <person name="Gao T."/>
            <person name="Zhang H."/>
        </authorList>
    </citation>
    <scope>NUCLEOTIDE SEQUENCE</scope>
    <source>
        <strain evidence="9">KEN8</strain>
    </source>
</reference>
<evidence type="ECO:0000259" key="8">
    <source>
        <dbReference type="Pfam" id="PF13359"/>
    </source>
</evidence>
<proteinExistence type="inferred from homology"/>